<evidence type="ECO:0000256" key="1">
    <source>
        <dbReference type="SAM" id="MobiDB-lite"/>
    </source>
</evidence>
<protein>
    <submittedName>
        <fullName evidence="2">Uncharacterized protein</fullName>
    </submittedName>
</protein>
<accession>A0A6A6ZY07</accession>
<proteinExistence type="predicted"/>
<dbReference type="AlphaFoldDB" id="A0A6A6ZY07"/>
<feature type="region of interest" description="Disordered" evidence="1">
    <location>
        <begin position="1"/>
        <end position="53"/>
    </location>
</feature>
<sequence>MAVHLDRDQHNLMDSGPLVGDQKQNDPKWGNQGLGVGAERPPNSDRPVSRPLSARHVSKASFEVWSSSRERLKCLLSMYIDRTCLPRPRSPNAHTTVALLAFDGHNIARGSTLVLADAVLVIARRSMLELDLGKRHISERRDCVRSMRGWCHPL</sequence>
<evidence type="ECO:0000313" key="3">
    <source>
        <dbReference type="Proteomes" id="UP000799424"/>
    </source>
</evidence>
<feature type="compositionally biased region" description="Basic and acidic residues" evidence="1">
    <location>
        <begin position="1"/>
        <end position="11"/>
    </location>
</feature>
<dbReference type="Proteomes" id="UP000799424">
    <property type="component" value="Unassembled WGS sequence"/>
</dbReference>
<name>A0A6A6ZY07_9PLEO</name>
<dbReference type="EMBL" id="MU006228">
    <property type="protein sequence ID" value="KAF2825287.1"/>
    <property type="molecule type" value="Genomic_DNA"/>
</dbReference>
<organism evidence="2 3">
    <name type="scientific">Ophiobolus disseminans</name>
    <dbReference type="NCBI Taxonomy" id="1469910"/>
    <lineage>
        <taxon>Eukaryota</taxon>
        <taxon>Fungi</taxon>
        <taxon>Dikarya</taxon>
        <taxon>Ascomycota</taxon>
        <taxon>Pezizomycotina</taxon>
        <taxon>Dothideomycetes</taxon>
        <taxon>Pleosporomycetidae</taxon>
        <taxon>Pleosporales</taxon>
        <taxon>Pleosporineae</taxon>
        <taxon>Phaeosphaeriaceae</taxon>
        <taxon>Ophiobolus</taxon>
    </lineage>
</organism>
<reference evidence="2" key="1">
    <citation type="journal article" date="2020" name="Stud. Mycol.">
        <title>101 Dothideomycetes genomes: a test case for predicting lifestyles and emergence of pathogens.</title>
        <authorList>
            <person name="Haridas S."/>
            <person name="Albert R."/>
            <person name="Binder M."/>
            <person name="Bloem J."/>
            <person name="Labutti K."/>
            <person name="Salamov A."/>
            <person name="Andreopoulos B."/>
            <person name="Baker S."/>
            <person name="Barry K."/>
            <person name="Bills G."/>
            <person name="Bluhm B."/>
            <person name="Cannon C."/>
            <person name="Castanera R."/>
            <person name="Culley D."/>
            <person name="Daum C."/>
            <person name="Ezra D."/>
            <person name="Gonzalez J."/>
            <person name="Henrissat B."/>
            <person name="Kuo A."/>
            <person name="Liang C."/>
            <person name="Lipzen A."/>
            <person name="Lutzoni F."/>
            <person name="Magnuson J."/>
            <person name="Mondo S."/>
            <person name="Nolan M."/>
            <person name="Ohm R."/>
            <person name="Pangilinan J."/>
            <person name="Park H.-J."/>
            <person name="Ramirez L."/>
            <person name="Alfaro M."/>
            <person name="Sun H."/>
            <person name="Tritt A."/>
            <person name="Yoshinaga Y."/>
            <person name="Zwiers L.-H."/>
            <person name="Turgeon B."/>
            <person name="Goodwin S."/>
            <person name="Spatafora J."/>
            <person name="Crous P."/>
            <person name="Grigoriev I."/>
        </authorList>
    </citation>
    <scope>NUCLEOTIDE SEQUENCE</scope>
    <source>
        <strain evidence="2">CBS 113818</strain>
    </source>
</reference>
<evidence type="ECO:0000313" key="2">
    <source>
        <dbReference type="EMBL" id="KAF2825287.1"/>
    </source>
</evidence>
<gene>
    <name evidence="2" type="ORF">CC86DRAFT_371010</name>
</gene>
<keyword evidence="3" id="KW-1185">Reference proteome</keyword>